<dbReference type="Proteomes" id="UP000502641">
    <property type="component" value="Chromosome"/>
</dbReference>
<accession>A0A6M4PRS8</accession>
<name>A0A6M4PRS8_9ACTN</name>
<reference evidence="1 2" key="1">
    <citation type="submission" date="2020-05" db="EMBL/GenBank/DDBJ databases">
        <authorList>
            <person name="Li K."/>
        </authorList>
    </citation>
    <scope>NUCLEOTIDE SEQUENCE [LARGE SCALE GENOMIC DNA]</scope>
    <source>
        <strain evidence="2">jing01</strain>
    </source>
</reference>
<sequence length="401" mass="43548">MDANAAREAIRQQDRLARQALAVLLRRVAAEGDALADAVGPWLGRCWRRTVGSWRDPEALGELKDGAREAVRAAAAWAWEEPNTSWSEVKAAVLDLSYHLPSMGSIDNTRYAYGTYEDAHHRVPFKTKRHLETAVADLHSLMKELARHLRQPPSEVLPVPEELHPGRYGSLAKGHLARLVVADLGILADEGGALEQRLAAGRAEWPESLAWIERAGLFLTATLNGFERFSRAEAAVKACRSPLVAEPRVIARAHTVLVLSYLREVQALMPDYIEASGQRVPEPQVSMTFSGGTFVGGQFAARISNIHSTVAGIHQDGRTDVAEALRALESAVLADQMDDDRRSDLLDNVEYLAQAATAPPEERNRGLTRAAVSALTAAAASGSALNGALESWGSVLHRLFG</sequence>
<keyword evidence="2" id="KW-1185">Reference proteome</keyword>
<gene>
    <name evidence="1" type="ORF">HKX69_32950</name>
</gene>
<organism evidence="1 2">
    <name type="scientific">Streptomyces argyrophylli</name>
    <dbReference type="NCBI Taxonomy" id="2726118"/>
    <lineage>
        <taxon>Bacteria</taxon>
        <taxon>Bacillati</taxon>
        <taxon>Actinomycetota</taxon>
        <taxon>Actinomycetes</taxon>
        <taxon>Kitasatosporales</taxon>
        <taxon>Streptomycetaceae</taxon>
        <taxon>Streptomyces</taxon>
    </lineage>
</organism>
<evidence type="ECO:0000313" key="1">
    <source>
        <dbReference type="EMBL" id="QJS13721.1"/>
    </source>
</evidence>
<dbReference type="AlphaFoldDB" id="A0A6M4PRS8"/>
<proteinExistence type="predicted"/>
<dbReference type="EMBL" id="CP053189">
    <property type="protein sequence ID" value="QJS13721.1"/>
    <property type="molecule type" value="Genomic_DNA"/>
</dbReference>
<evidence type="ECO:0000313" key="2">
    <source>
        <dbReference type="Proteomes" id="UP000502641"/>
    </source>
</evidence>
<protein>
    <submittedName>
        <fullName evidence="1">Uncharacterized protein</fullName>
    </submittedName>
</protein>
<dbReference type="KEGG" id="sarg:HKX69_32950"/>
<dbReference type="RefSeq" id="WP_171159114.1">
    <property type="nucleotide sequence ID" value="NZ_CP053189.1"/>
</dbReference>